<dbReference type="SMART" id="SM00717">
    <property type="entry name" value="SANT"/>
    <property type="match status" value="5"/>
</dbReference>
<dbReference type="CDD" id="cd00167">
    <property type="entry name" value="SANT"/>
    <property type="match status" value="3"/>
</dbReference>
<accession>A0A8H7EV77</accession>
<dbReference type="InterPro" id="IPR001005">
    <property type="entry name" value="SANT/Myb"/>
</dbReference>
<dbReference type="PROSITE" id="PS51294">
    <property type="entry name" value="HTH_MYB"/>
    <property type="match status" value="4"/>
</dbReference>
<evidence type="ECO:0000313" key="10">
    <source>
        <dbReference type="EMBL" id="KAF7731018.1"/>
    </source>
</evidence>
<evidence type="ECO:0000256" key="2">
    <source>
        <dbReference type="ARBA" id="ARBA00023125"/>
    </source>
</evidence>
<proteinExistence type="predicted"/>
<name>A0A8H7EV77_9FUNG</name>
<feature type="domain" description="SANT" evidence="8">
    <location>
        <begin position="524"/>
        <end position="575"/>
    </location>
</feature>
<dbReference type="InterPro" id="IPR051575">
    <property type="entry name" value="Myb-like_DNA-bd"/>
</dbReference>
<dbReference type="GO" id="GO:0042795">
    <property type="term" value="P:snRNA transcription by RNA polymerase II"/>
    <property type="evidence" value="ECO:0007669"/>
    <property type="project" value="TreeGrafter"/>
</dbReference>
<feature type="domain" description="Myb-like" evidence="7">
    <location>
        <begin position="363"/>
        <end position="413"/>
    </location>
</feature>
<protein>
    <submittedName>
        <fullName evidence="10">Myb-like DNA-binding domain protein</fullName>
    </submittedName>
</protein>
<dbReference type="OrthoDB" id="2143914at2759"/>
<dbReference type="GO" id="GO:0019185">
    <property type="term" value="C:snRNA-activating protein complex"/>
    <property type="evidence" value="ECO:0007669"/>
    <property type="project" value="TreeGrafter"/>
</dbReference>
<dbReference type="GO" id="GO:0000978">
    <property type="term" value="F:RNA polymerase II cis-regulatory region sequence-specific DNA binding"/>
    <property type="evidence" value="ECO:0007669"/>
    <property type="project" value="TreeGrafter"/>
</dbReference>
<dbReference type="PANTHER" id="PTHR46621:SF1">
    <property type="entry name" value="SNRNA-ACTIVATING PROTEIN COMPLEX SUBUNIT 4"/>
    <property type="match status" value="1"/>
</dbReference>
<comment type="caution">
    <text evidence="10">The sequence shown here is derived from an EMBL/GenBank/DDBJ whole genome shotgun (WGS) entry which is preliminary data.</text>
</comment>
<dbReference type="Pfam" id="PF13921">
    <property type="entry name" value="Myb_DNA-bind_6"/>
    <property type="match status" value="1"/>
</dbReference>
<dbReference type="GO" id="GO:0001006">
    <property type="term" value="F:RNA polymerase III type 3 promoter sequence-specific DNA binding"/>
    <property type="evidence" value="ECO:0007669"/>
    <property type="project" value="TreeGrafter"/>
</dbReference>
<feature type="compositionally biased region" description="Polar residues" evidence="6">
    <location>
        <begin position="58"/>
        <end position="68"/>
    </location>
</feature>
<feature type="region of interest" description="Disordered" evidence="6">
    <location>
        <begin position="1"/>
        <end position="124"/>
    </location>
</feature>
<feature type="domain" description="Myb-like" evidence="7">
    <location>
        <begin position="417"/>
        <end position="468"/>
    </location>
</feature>
<dbReference type="InterPro" id="IPR017884">
    <property type="entry name" value="SANT_dom"/>
</dbReference>
<evidence type="ECO:0000313" key="11">
    <source>
        <dbReference type="Proteomes" id="UP000605846"/>
    </source>
</evidence>
<dbReference type="Pfam" id="PF00249">
    <property type="entry name" value="Myb_DNA-binding"/>
    <property type="match status" value="2"/>
</dbReference>
<feature type="compositionally biased region" description="Basic and acidic residues" evidence="6">
    <location>
        <begin position="105"/>
        <end position="118"/>
    </location>
</feature>
<feature type="domain" description="HTH myb-type" evidence="9">
    <location>
        <begin position="363"/>
        <end position="420"/>
    </location>
</feature>
<dbReference type="PROSITE" id="PS51293">
    <property type="entry name" value="SANT"/>
    <property type="match status" value="1"/>
</dbReference>
<sequence>MSSTAGARRSARLREKTETKNKSNGTTESSDKIRSSRRKTDRRRARSEDLGEAADAIETQSIRDTSGAVQEYPPNSVEGSVDGLDVESTSERSPKRRKPGRKAKSHVEKIKDTADHVTTRSPRTAGRIFDGDLMFTSSSEDEKSECELAPAEEQAEEDKIADLIDAILQLQSMGDIPGSRYPRDRVVIEETLRLNELMQQEAEEQIARIDELMKQNEMMAREVCKVAALEARLEKQRVEIHKKYTEKLNFFVDTDGETPFDTSPLIQGQEKETDEGQVVKPKTWTLKERERLTEAIHQEAQRVLAYEHVQRNEAWRVWEVDKADNNTLENIPVNKIDWRRVSSLYVKTRSSTECMIQWTTQEHPKINKKPWTKSESQKLLELVSENGVQGTWHEIAVKLGTNRTAAQCFSHYQAGTNNKHSKRRWSKEDDDALRESVGLIGDRNWQQVAAMVGERTGQQCLQRWMKSLDPAIRRSKWTEEENTALRAAVAVYGVGNWNMIQRHLPGRTDMQCRERWTNILDPTLVRTRFTEEEIERLKELVEIHGKKWSVIAQHMPGRTDNHVFREYKSLQAKEKKRRANTQAKGKD</sequence>
<keyword evidence="3" id="KW-0804">Transcription</keyword>
<feature type="domain" description="HTH myb-type" evidence="9">
    <location>
        <begin position="422"/>
        <end position="468"/>
    </location>
</feature>
<evidence type="ECO:0000256" key="6">
    <source>
        <dbReference type="SAM" id="MobiDB-lite"/>
    </source>
</evidence>
<dbReference type="InterPro" id="IPR017930">
    <property type="entry name" value="Myb_dom"/>
</dbReference>
<feature type="domain" description="HTH myb-type" evidence="9">
    <location>
        <begin position="525"/>
        <end position="575"/>
    </location>
</feature>
<evidence type="ECO:0000259" key="8">
    <source>
        <dbReference type="PROSITE" id="PS51293"/>
    </source>
</evidence>
<feature type="compositionally biased region" description="Basic and acidic residues" evidence="6">
    <location>
        <begin position="12"/>
        <end position="21"/>
    </location>
</feature>
<keyword evidence="2 10" id="KW-0238">DNA-binding</keyword>
<evidence type="ECO:0000256" key="3">
    <source>
        <dbReference type="ARBA" id="ARBA00023163"/>
    </source>
</evidence>
<evidence type="ECO:0000256" key="4">
    <source>
        <dbReference type="ARBA" id="ARBA00023242"/>
    </source>
</evidence>
<keyword evidence="1" id="KW-0805">Transcription regulation</keyword>
<feature type="compositionally biased region" description="Basic residues" evidence="6">
    <location>
        <begin position="94"/>
        <end position="104"/>
    </location>
</feature>
<dbReference type="EMBL" id="JABAYA010000012">
    <property type="protein sequence ID" value="KAF7731018.1"/>
    <property type="molecule type" value="Genomic_DNA"/>
</dbReference>
<feature type="domain" description="Myb-like" evidence="7">
    <location>
        <begin position="469"/>
        <end position="520"/>
    </location>
</feature>
<feature type="compositionally biased region" description="Basic residues" evidence="6">
    <location>
        <begin position="35"/>
        <end position="45"/>
    </location>
</feature>
<dbReference type="AlphaFoldDB" id="A0A8H7EV77"/>
<dbReference type="PROSITE" id="PS50090">
    <property type="entry name" value="MYB_LIKE"/>
    <property type="match status" value="4"/>
</dbReference>
<dbReference type="GO" id="GO:0042796">
    <property type="term" value="P:snRNA transcription by RNA polymerase III"/>
    <property type="evidence" value="ECO:0007669"/>
    <property type="project" value="TreeGrafter"/>
</dbReference>
<evidence type="ECO:0000256" key="5">
    <source>
        <dbReference type="SAM" id="Coils"/>
    </source>
</evidence>
<dbReference type="SUPFAM" id="SSF46689">
    <property type="entry name" value="Homeodomain-like"/>
    <property type="match status" value="3"/>
</dbReference>
<feature type="domain" description="HTH myb-type" evidence="9">
    <location>
        <begin position="469"/>
        <end position="524"/>
    </location>
</feature>
<keyword evidence="4" id="KW-0539">Nucleus</keyword>
<feature type="coiled-coil region" evidence="5">
    <location>
        <begin position="188"/>
        <end position="246"/>
    </location>
</feature>
<organism evidence="10 11">
    <name type="scientific">Apophysomyces ossiformis</name>
    <dbReference type="NCBI Taxonomy" id="679940"/>
    <lineage>
        <taxon>Eukaryota</taxon>
        <taxon>Fungi</taxon>
        <taxon>Fungi incertae sedis</taxon>
        <taxon>Mucoromycota</taxon>
        <taxon>Mucoromycotina</taxon>
        <taxon>Mucoromycetes</taxon>
        <taxon>Mucorales</taxon>
        <taxon>Mucorineae</taxon>
        <taxon>Mucoraceae</taxon>
        <taxon>Apophysomyces</taxon>
    </lineage>
</organism>
<dbReference type="Gene3D" id="1.10.10.60">
    <property type="entry name" value="Homeodomain-like"/>
    <property type="match status" value="4"/>
</dbReference>
<evidence type="ECO:0000256" key="1">
    <source>
        <dbReference type="ARBA" id="ARBA00023015"/>
    </source>
</evidence>
<dbReference type="Proteomes" id="UP000605846">
    <property type="component" value="Unassembled WGS sequence"/>
</dbReference>
<dbReference type="InterPro" id="IPR009057">
    <property type="entry name" value="Homeodomain-like_sf"/>
</dbReference>
<keyword evidence="11" id="KW-1185">Reference proteome</keyword>
<feature type="domain" description="Myb-like" evidence="7">
    <location>
        <begin position="521"/>
        <end position="571"/>
    </location>
</feature>
<evidence type="ECO:0000259" key="9">
    <source>
        <dbReference type="PROSITE" id="PS51294"/>
    </source>
</evidence>
<evidence type="ECO:0000259" key="7">
    <source>
        <dbReference type="PROSITE" id="PS50090"/>
    </source>
</evidence>
<reference evidence="10" key="1">
    <citation type="submission" date="2020-01" db="EMBL/GenBank/DDBJ databases">
        <title>Genome Sequencing of Three Apophysomyces-Like Fungal Strains Confirms a Novel Fungal Genus in the Mucoromycota with divergent Burkholderia-like Endosymbiotic Bacteria.</title>
        <authorList>
            <person name="Stajich J.E."/>
            <person name="Macias A.M."/>
            <person name="Carter-House D."/>
            <person name="Lovett B."/>
            <person name="Kasson L.R."/>
            <person name="Berry K."/>
            <person name="Grigoriev I."/>
            <person name="Chang Y."/>
            <person name="Spatafora J."/>
            <person name="Kasson M.T."/>
        </authorList>
    </citation>
    <scope>NUCLEOTIDE SEQUENCE</scope>
    <source>
        <strain evidence="10">NRRL A-21654</strain>
    </source>
</reference>
<keyword evidence="5" id="KW-0175">Coiled coil</keyword>
<gene>
    <name evidence="10" type="primary">MYB4R1_1</name>
    <name evidence="10" type="ORF">EC973_001064</name>
</gene>
<dbReference type="PANTHER" id="PTHR46621">
    <property type="entry name" value="SNRNA-ACTIVATING PROTEIN COMPLEX SUBUNIT 4"/>
    <property type="match status" value="1"/>
</dbReference>